<evidence type="ECO:0000313" key="8">
    <source>
        <dbReference type="Proteomes" id="UP000000559"/>
    </source>
</evidence>
<dbReference type="CGD" id="CAL0000201195">
    <property type="gene designation" value="orf19.11843"/>
</dbReference>
<evidence type="ECO:0000313" key="7">
    <source>
        <dbReference type="EMBL" id="AOW31104.1"/>
    </source>
</evidence>
<evidence type="ECO:0000256" key="1">
    <source>
        <dbReference type="ARBA" id="ARBA00022603"/>
    </source>
</evidence>
<evidence type="ECO:0000256" key="2">
    <source>
        <dbReference type="ARBA" id="ARBA00022679"/>
    </source>
</evidence>
<dbReference type="GO" id="GO:0030697">
    <property type="term" value="F:tRNA (uracil(54)-C5)-methyltransferase activity, S-adenosyl methionine-dependent"/>
    <property type="evidence" value="ECO:0007669"/>
    <property type="project" value="InterPro"/>
</dbReference>
<name>A0A1D8PSJ0_CANAL</name>
<evidence type="ECO:0000256" key="5">
    <source>
        <dbReference type="PROSITE-ProRule" id="PRU10015"/>
    </source>
</evidence>
<dbReference type="InterPro" id="IPR010280">
    <property type="entry name" value="U5_MeTrfase_fam"/>
</dbReference>
<dbReference type="eggNOG" id="KOG2187">
    <property type="taxonomic scope" value="Eukaryota"/>
</dbReference>
<dbReference type="KEGG" id="cal:CAALFM_CR03660CA"/>
<dbReference type="OrthoDB" id="10250660at2759"/>
<protein>
    <recommendedName>
        <fullName evidence="9">TRAM domain-containing protein</fullName>
    </recommendedName>
</protein>
<accession>A0A1D8PSJ0</accession>
<dbReference type="InterPro" id="IPR025795">
    <property type="entry name" value="tRNA_(uracil-5-)_MeTrfase"/>
</dbReference>
<evidence type="ECO:0008006" key="9">
    <source>
        <dbReference type="Google" id="ProtNLM"/>
    </source>
</evidence>
<proteinExistence type="inferred from homology"/>
<sequence>MRSKKKNCSLTSAQEKFCTNHLFKISKHVKGITNNMINLQRNLPKIVSLLSGRIITQCHNYSKLSTPTRKPKGEEKISNLLKHFKRTKRRNDLTDPTHPSKITYREINDFIQEYSQSHNLQVQTENIRNSLDIIKNFLPHQRNHDTILDNVKIRAMTSSGEGLAIVHKSMYAHNFTSDPEEILNQYTVLIIPKTAIGDNARVLLKMHHEFYAEGELIEVLNSKSKGSRRNDRLIVCEKFNECNGCQLQMLSYEDQLKYKQSVIQRAYKYFYPQIFNSFKEMDNFGIVNESPLQYSYRTKLTPHFAASNKVNQKLGFQHVNNRGRLDITNCPIATPEINDILLESRDNYIGKSTPLTQLTLRQSLRINQDTGAFKSVALEGQKKVITEKVEDFLFQYDSNCFFQNNNAILPSVLDYIRYHINQSDKTIDNLIDTYCGVGFFGIALSKSFNENTKIFGIELVEQAIKYANHNAKLNGLDPERVQFVSGDASNIFNNEKFKKSGISGKNSVVIVDPSRKGSNESFLQQLLDFEPEIVVYVSCNVFSQARDLATFENLQQNTNVKYKVKDIMGFDFFPQTKHVESIAILEKV</sequence>
<keyword evidence="1 4" id="KW-0489">Methyltransferase</keyword>
<dbReference type="VEuPathDB" id="FungiDB:CR_03660C_A"/>
<dbReference type="InterPro" id="IPR030390">
    <property type="entry name" value="MeTrfase_TrmA_AS"/>
</dbReference>
<evidence type="ECO:0000256" key="4">
    <source>
        <dbReference type="PROSITE-ProRule" id="PRU01024"/>
    </source>
</evidence>
<dbReference type="GO" id="GO:0032259">
    <property type="term" value="P:methylation"/>
    <property type="evidence" value="ECO:0007669"/>
    <property type="project" value="UniProtKB-KW"/>
</dbReference>
<dbReference type="SMR" id="A0A1D8PSJ0"/>
<dbReference type="Pfam" id="PF05958">
    <property type="entry name" value="tRNA_U5-meth_tr"/>
    <property type="match status" value="1"/>
</dbReference>
<dbReference type="Gene3D" id="3.40.50.150">
    <property type="entry name" value="Vaccinia Virus protein VP39"/>
    <property type="match status" value="2"/>
</dbReference>
<dbReference type="STRING" id="237561.A0A1D8PSJ0"/>
<dbReference type="AlphaFoldDB" id="A0A1D8PSJ0"/>
<organism evidence="7 8">
    <name type="scientific">Candida albicans (strain SC5314 / ATCC MYA-2876)</name>
    <name type="common">Yeast</name>
    <dbReference type="NCBI Taxonomy" id="237561"/>
    <lineage>
        <taxon>Eukaryota</taxon>
        <taxon>Fungi</taxon>
        <taxon>Dikarya</taxon>
        <taxon>Ascomycota</taxon>
        <taxon>Saccharomycotina</taxon>
        <taxon>Pichiomycetes</taxon>
        <taxon>Debaryomycetaceae</taxon>
        <taxon>Candida/Lodderomyces clade</taxon>
        <taxon>Candida</taxon>
    </lineage>
</organism>
<keyword evidence="3 4" id="KW-0949">S-adenosyl-L-methionine</keyword>
<gene>
    <name evidence="7" type="ordered locus">CAALFM_CR03660CA</name>
    <name evidence="6" type="ordered locus">orf19.11843</name>
</gene>
<feature type="active site" description="Nucleophile" evidence="4">
    <location>
        <position position="539"/>
    </location>
</feature>
<comment type="similarity">
    <text evidence="4">Belongs to the class I-like SAM-binding methyltransferase superfamily. RNA M5U methyltransferase family.</text>
</comment>
<dbReference type="FunFam" id="2.40.50.1070:FF:000020">
    <property type="match status" value="1"/>
</dbReference>
<feature type="active site" evidence="5">
    <location>
        <position position="539"/>
    </location>
</feature>
<dbReference type="RefSeq" id="XP_715141.2">
    <property type="nucleotide sequence ID" value="XM_710048.2"/>
</dbReference>
<dbReference type="InterPro" id="IPR029063">
    <property type="entry name" value="SAM-dependent_MTases_sf"/>
</dbReference>
<dbReference type="PANTHER" id="PTHR11061:SF30">
    <property type="entry name" value="TRNA (URACIL(54)-C(5))-METHYLTRANSFERASE"/>
    <property type="match status" value="1"/>
</dbReference>
<keyword evidence="8" id="KW-1185">Reference proteome</keyword>
<dbReference type="InterPro" id="IPR030391">
    <property type="entry name" value="MeTrfase_TrmA_CS"/>
</dbReference>
<reference evidence="7 8" key="2">
    <citation type="journal article" date="2007" name="Genome Biol.">
        <title>Assembly of the Candida albicans genome into sixteen supercontigs aligned on the eight chromosomes.</title>
        <authorList>
            <person name="van het Hoog M."/>
            <person name="Rast T.J."/>
            <person name="Martchenko M."/>
            <person name="Grindle S."/>
            <person name="Dignard D."/>
            <person name="Hogues H."/>
            <person name="Cuomo C."/>
            <person name="Berriman M."/>
            <person name="Scherer S."/>
            <person name="Magee B.B."/>
            <person name="Whiteway M."/>
            <person name="Chibana H."/>
            <person name="Nantel A."/>
            <person name="Magee P.T."/>
        </authorList>
    </citation>
    <scope>GENOME REANNOTATION</scope>
    <source>
        <strain evidence="8">SC5314 / ATCC MYA-2876</strain>
    </source>
</reference>
<evidence type="ECO:0000313" key="6">
    <source>
        <dbReference type="CGD" id="CAL0000201195"/>
    </source>
</evidence>
<feature type="binding site" evidence="4">
    <location>
        <position position="512"/>
    </location>
    <ligand>
        <name>S-adenosyl-L-methionine</name>
        <dbReference type="ChEBI" id="CHEBI:59789"/>
    </ligand>
</feature>
<dbReference type="PANTHER" id="PTHR11061">
    <property type="entry name" value="RNA M5U METHYLTRANSFERASE"/>
    <property type="match status" value="1"/>
</dbReference>
<dbReference type="GO" id="GO:0008033">
    <property type="term" value="P:tRNA processing"/>
    <property type="evidence" value="ECO:0007669"/>
    <property type="project" value="InterPro"/>
</dbReference>
<keyword evidence="2 4" id="KW-0808">Transferase</keyword>
<dbReference type="Proteomes" id="UP000000559">
    <property type="component" value="Chromosome R"/>
</dbReference>
<dbReference type="EMBL" id="CP017630">
    <property type="protein sequence ID" value="AOW31104.1"/>
    <property type="molecule type" value="Genomic_DNA"/>
</dbReference>
<dbReference type="SUPFAM" id="SSF53335">
    <property type="entry name" value="S-adenosyl-L-methionine-dependent methyltransferases"/>
    <property type="match status" value="1"/>
</dbReference>
<feature type="binding site" evidence="4">
    <location>
        <position position="434"/>
    </location>
    <ligand>
        <name>S-adenosyl-L-methionine</name>
        <dbReference type="ChEBI" id="CHEBI:59789"/>
    </ligand>
</feature>
<dbReference type="PROSITE" id="PS01231">
    <property type="entry name" value="TRMA_2"/>
    <property type="match status" value="1"/>
</dbReference>
<dbReference type="InParanoid" id="A0A1D8PSJ0"/>
<feature type="binding site" evidence="4">
    <location>
        <position position="458"/>
    </location>
    <ligand>
        <name>S-adenosyl-L-methionine</name>
        <dbReference type="ChEBI" id="CHEBI:59789"/>
    </ligand>
</feature>
<reference evidence="7 8" key="3">
    <citation type="journal article" date="2013" name="Genome Biol.">
        <title>Assembly of a phased diploid Candida albicans genome facilitates allele-specific measurements and provides a simple model for repeat and indel structure.</title>
        <authorList>
            <person name="Muzzey D."/>
            <person name="Schwartz K."/>
            <person name="Weissman J.S."/>
            <person name="Sherlock G."/>
        </authorList>
    </citation>
    <scope>NUCLEOTIDE SEQUENCE [LARGE SCALE GENOMIC DNA]</scope>
    <source>
        <strain evidence="8">SC5314 / ATCC MYA-2876</strain>
    </source>
</reference>
<dbReference type="PROSITE" id="PS51687">
    <property type="entry name" value="SAM_MT_RNA_M5U"/>
    <property type="match status" value="1"/>
</dbReference>
<dbReference type="PROSITE" id="PS01230">
    <property type="entry name" value="TRMA_1"/>
    <property type="match status" value="1"/>
</dbReference>
<feature type="binding site" evidence="4">
    <location>
        <position position="403"/>
    </location>
    <ligand>
        <name>S-adenosyl-L-methionine</name>
        <dbReference type="ChEBI" id="CHEBI:59789"/>
    </ligand>
</feature>
<dbReference type="PROSITE" id="PS51622">
    <property type="entry name" value="SAM_MT_RNA_M5U_2"/>
    <property type="match status" value="1"/>
</dbReference>
<evidence type="ECO:0000256" key="3">
    <source>
        <dbReference type="ARBA" id="ARBA00022691"/>
    </source>
</evidence>
<dbReference type="GO" id="GO:0009451">
    <property type="term" value="P:RNA modification"/>
    <property type="evidence" value="ECO:0007669"/>
    <property type="project" value="UniProtKB-ARBA"/>
</dbReference>
<dbReference type="GeneID" id="3643219"/>
<reference evidence="7 8" key="1">
    <citation type="journal article" date="2004" name="Proc. Natl. Acad. Sci. U.S.A.">
        <title>The diploid genome sequence of Candida albicans.</title>
        <authorList>
            <person name="Jones T."/>
            <person name="Federspiel N.A."/>
            <person name="Chibana H."/>
            <person name="Dungan J."/>
            <person name="Kalman S."/>
            <person name="Magee B.B."/>
            <person name="Newport G."/>
            <person name="Thorstenson Y.R."/>
            <person name="Agabian N."/>
            <person name="Magee P.T."/>
            <person name="Davis R.W."/>
            <person name="Scherer S."/>
        </authorList>
    </citation>
    <scope>NUCLEOTIDE SEQUENCE [LARGE SCALE GENOMIC DNA]</scope>
    <source>
        <strain evidence="8">SC5314 / ATCC MYA-2876</strain>
    </source>
</reference>